<feature type="compositionally biased region" description="Polar residues" evidence="4">
    <location>
        <begin position="935"/>
        <end position="964"/>
    </location>
</feature>
<dbReference type="GO" id="GO:0006355">
    <property type="term" value="P:regulation of DNA-templated transcription"/>
    <property type="evidence" value="ECO:0007669"/>
    <property type="project" value="InterPro"/>
</dbReference>
<gene>
    <name evidence="6" type="ORF">D9615_004192</name>
</gene>
<keyword evidence="3" id="KW-0862">Zinc</keyword>
<dbReference type="GO" id="GO:0008270">
    <property type="term" value="F:zinc ion binding"/>
    <property type="evidence" value="ECO:0007669"/>
    <property type="project" value="UniProtKB-KW"/>
</dbReference>
<reference evidence="6 7" key="1">
    <citation type="journal article" date="2020" name="ISME J.">
        <title>Uncovering the hidden diversity of litter-decomposition mechanisms in mushroom-forming fungi.</title>
        <authorList>
            <person name="Floudas D."/>
            <person name="Bentzer J."/>
            <person name="Ahren D."/>
            <person name="Johansson T."/>
            <person name="Persson P."/>
            <person name="Tunlid A."/>
        </authorList>
    </citation>
    <scope>NUCLEOTIDE SEQUENCE [LARGE SCALE GENOMIC DNA]</scope>
    <source>
        <strain evidence="6 7">CBS 661.87</strain>
    </source>
</reference>
<comment type="caution">
    <text evidence="6">The sequence shown here is derived from an EMBL/GenBank/DDBJ whole genome shotgun (WGS) entry which is preliminary data.</text>
</comment>
<feature type="compositionally biased region" description="Polar residues" evidence="4">
    <location>
        <begin position="196"/>
        <end position="209"/>
    </location>
</feature>
<evidence type="ECO:0000256" key="3">
    <source>
        <dbReference type="ARBA" id="ARBA00022833"/>
    </source>
</evidence>
<evidence type="ECO:0000256" key="2">
    <source>
        <dbReference type="ARBA" id="ARBA00022771"/>
    </source>
</evidence>
<dbReference type="InterPro" id="IPR019787">
    <property type="entry name" value="Znf_PHD-finger"/>
</dbReference>
<feature type="region of interest" description="Disordered" evidence="4">
    <location>
        <begin position="1"/>
        <end position="25"/>
    </location>
</feature>
<feature type="compositionally biased region" description="Polar residues" evidence="4">
    <location>
        <begin position="846"/>
        <end position="870"/>
    </location>
</feature>
<feature type="domain" description="Zinc finger PHD-type" evidence="5">
    <location>
        <begin position="730"/>
        <end position="787"/>
    </location>
</feature>
<sequence>MPRRVSARTQPPREESPLAQPQAQQVTFSDPLTQLRTHWKWAAFSQFFFTFNHLFAMNDVSLNAIEEDLLHGSNIVLPRIMQRLLYTVSYDRKVSLDNWQTALRKQYRKRDPAANPIGPEPRVEEPEQPSSPVAEELPEASPGGTYAHLPEDEEENKPGPSVEPDEDADSKVPESTRASTLERGFSLGASVKGLSVQPSEPDSIQVKHSSISDDAAEQEESKDWRDLPMLTKLDSMHLLTEWQFQNPMRLRTLMRSDDENALWRIEPIGYDSKKNAYWLIGADRIWLQRPIPKPPRPKGSANAASLKRKRGPASAKAAPKVKGRAAPAPTPAPAAKRPRLHAEEELVGRGRGRAAKAQAKVKLDAQARELAELNRQAAVLAREGSGLRTSMRGKGTNASTSTSPGKKALPPPPRGTRLSARLRGREDEDEWQSVPEEWLNGGEGSGSKRAARKTGLESDGSEISDLTELTEESGDKGLDEDEDEDEQEQEGEGEEQPKDKNEMKPVDNVPTVPMDDRGLEAPPVLPEGFIEWETICVTLNEWEHVAERFEKATHYTEKALYKVLVNDIVPVVTEELREIERRQKLSMAITQRKRSSRLLIRQSEKEEAEAAERKRREEEERNGRARRQEARAKKEEAERERREMARDLRRREREEREEKERAQANGETAESSEMQVDVVGNGTDADNKQHLKHPRKDVASSNIHNGKGHAVPKASGSGSKTPVGEDWELNCEICHRRGINLDDGTPMMSCGLCSKWQHIACHDHADQQAGRRRRNWDVVEFLCRQCQMKKAAASRSHAPQTHAQTAGMGQQQQPQTRNPYMTPSIASLAQASHYMNSNYARAPASMNGSTSYARDPQMSNARSAVPSTAIPQHQPAHHPPQHQPYPATISFSHYQPQQRGFSSTTESFYGPSNHTQPYGYSATHSQYPQYPIMNGGSQSYQDSQARWNASNTSSQRSTSEQSAAGPTPDGVGASQYGHSGTPPTQASMHWQHPHPHPSSAVAGHNAASQHFRYTTTPYQPAPS</sequence>
<dbReference type="Gene3D" id="3.30.40.10">
    <property type="entry name" value="Zinc/RING finger domain, C3HC4 (zinc finger)"/>
    <property type="match status" value="1"/>
</dbReference>
<evidence type="ECO:0000313" key="7">
    <source>
        <dbReference type="Proteomes" id="UP000565441"/>
    </source>
</evidence>
<dbReference type="InterPro" id="IPR001965">
    <property type="entry name" value="Znf_PHD"/>
</dbReference>
<evidence type="ECO:0000313" key="6">
    <source>
        <dbReference type="EMBL" id="KAF5382127.1"/>
    </source>
</evidence>
<feature type="compositionally biased region" description="Acidic residues" evidence="4">
    <location>
        <begin position="468"/>
        <end position="494"/>
    </location>
</feature>
<evidence type="ECO:0000256" key="1">
    <source>
        <dbReference type="ARBA" id="ARBA00022723"/>
    </source>
</evidence>
<dbReference type="CDD" id="cd15489">
    <property type="entry name" value="PHD_SF"/>
    <property type="match status" value="1"/>
</dbReference>
<feature type="compositionally biased region" description="Basic and acidic residues" evidence="4">
    <location>
        <begin position="602"/>
        <end position="662"/>
    </location>
</feature>
<organism evidence="6 7">
    <name type="scientific">Tricholomella constricta</name>
    <dbReference type="NCBI Taxonomy" id="117010"/>
    <lineage>
        <taxon>Eukaryota</taxon>
        <taxon>Fungi</taxon>
        <taxon>Dikarya</taxon>
        <taxon>Basidiomycota</taxon>
        <taxon>Agaricomycotina</taxon>
        <taxon>Agaricomycetes</taxon>
        <taxon>Agaricomycetidae</taxon>
        <taxon>Agaricales</taxon>
        <taxon>Tricholomatineae</taxon>
        <taxon>Lyophyllaceae</taxon>
        <taxon>Tricholomella</taxon>
    </lineage>
</organism>
<evidence type="ECO:0000256" key="4">
    <source>
        <dbReference type="SAM" id="MobiDB-lite"/>
    </source>
</evidence>
<feature type="compositionally biased region" description="Polar residues" evidence="4">
    <location>
        <begin position="889"/>
        <end position="928"/>
    </location>
</feature>
<accession>A0A8H5HF47</accession>
<feature type="region of interest" description="Disordered" evidence="4">
    <location>
        <begin position="843"/>
        <end position="1023"/>
    </location>
</feature>
<dbReference type="Pfam" id="PF00628">
    <property type="entry name" value="PHD"/>
    <property type="match status" value="1"/>
</dbReference>
<dbReference type="InterPro" id="IPR028938">
    <property type="entry name" value="Rsf1-like"/>
</dbReference>
<feature type="compositionally biased region" description="Basic and acidic residues" evidence="4">
    <location>
        <begin position="495"/>
        <end position="505"/>
    </location>
</feature>
<dbReference type="PANTHER" id="PTHR14296:SF3">
    <property type="entry name" value="DIKAR, ISOFORM F"/>
    <property type="match status" value="1"/>
</dbReference>
<dbReference type="EMBL" id="JAACJP010000009">
    <property type="protein sequence ID" value="KAF5382127.1"/>
    <property type="molecule type" value="Genomic_DNA"/>
</dbReference>
<feature type="region of interest" description="Disordered" evidence="4">
    <location>
        <begin position="110"/>
        <end position="222"/>
    </location>
</feature>
<dbReference type="GO" id="GO:0031213">
    <property type="term" value="C:RSF complex"/>
    <property type="evidence" value="ECO:0007669"/>
    <property type="project" value="InterPro"/>
</dbReference>
<feature type="compositionally biased region" description="Polar residues" evidence="4">
    <location>
        <begin position="665"/>
        <end position="674"/>
    </location>
</feature>
<feature type="compositionally biased region" description="Polar residues" evidence="4">
    <location>
        <begin position="1006"/>
        <end position="1023"/>
    </location>
</feature>
<dbReference type="AlphaFoldDB" id="A0A8H5HF47"/>
<dbReference type="InterPro" id="IPR019786">
    <property type="entry name" value="Zinc_finger_PHD-type_CS"/>
</dbReference>
<keyword evidence="1" id="KW-0479">Metal-binding</keyword>
<name>A0A8H5HF47_9AGAR</name>
<feature type="compositionally biased region" description="Polar residues" evidence="4">
    <location>
        <begin position="976"/>
        <end position="988"/>
    </location>
</feature>
<dbReference type="OrthoDB" id="303107at2759"/>
<dbReference type="SUPFAM" id="SSF57903">
    <property type="entry name" value="FYVE/PHD zinc finger"/>
    <property type="match status" value="1"/>
</dbReference>
<feature type="region of interest" description="Disordered" evidence="4">
    <location>
        <begin position="600"/>
        <end position="722"/>
    </location>
</feature>
<dbReference type="InterPro" id="IPR011011">
    <property type="entry name" value="Znf_FYVE_PHD"/>
</dbReference>
<dbReference type="PANTHER" id="PTHR14296">
    <property type="entry name" value="REMODELING AND SPACING FACTOR 1"/>
    <property type="match status" value="1"/>
</dbReference>
<feature type="region of interest" description="Disordered" evidence="4">
    <location>
        <begin position="380"/>
        <end position="518"/>
    </location>
</feature>
<protein>
    <recommendedName>
        <fullName evidence="5">Zinc finger PHD-type domain-containing protein</fullName>
    </recommendedName>
</protein>
<dbReference type="SMART" id="SM00249">
    <property type="entry name" value="PHD"/>
    <property type="match status" value="1"/>
</dbReference>
<feature type="region of interest" description="Disordered" evidence="4">
    <location>
        <begin position="290"/>
        <end position="356"/>
    </location>
</feature>
<keyword evidence="2" id="KW-0863">Zinc-finger</keyword>
<dbReference type="Proteomes" id="UP000565441">
    <property type="component" value="Unassembled WGS sequence"/>
</dbReference>
<evidence type="ECO:0000259" key="5">
    <source>
        <dbReference type="SMART" id="SM00249"/>
    </source>
</evidence>
<proteinExistence type="predicted"/>
<feature type="compositionally biased region" description="Low complexity" evidence="4">
    <location>
        <begin position="800"/>
        <end position="816"/>
    </location>
</feature>
<feature type="region of interest" description="Disordered" evidence="4">
    <location>
        <begin position="794"/>
        <end position="820"/>
    </location>
</feature>
<dbReference type="PROSITE" id="PS01359">
    <property type="entry name" value="ZF_PHD_1"/>
    <property type="match status" value="1"/>
</dbReference>
<dbReference type="InterPro" id="IPR013083">
    <property type="entry name" value="Znf_RING/FYVE/PHD"/>
</dbReference>
<keyword evidence="7" id="KW-1185">Reference proteome</keyword>